<keyword evidence="3" id="KW-1185">Reference proteome</keyword>
<dbReference type="HOGENOM" id="CLU_821757_0_0_1"/>
<accession>A0A0C9TKY3</accession>
<dbReference type="Proteomes" id="UP000054279">
    <property type="component" value="Unassembled WGS sequence"/>
</dbReference>
<name>A0A0C9TKY3_SPHS4</name>
<gene>
    <name evidence="2" type="ORF">M422DRAFT_277037</name>
</gene>
<feature type="region of interest" description="Disordered" evidence="1">
    <location>
        <begin position="1"/>
        <end position="26"/>
    </location>
</feature>
<dbReference type="AlphaFoldDB" id="A0A0C9TKY3"/>
<protein>
    <submittedName>
        <fullName evidence="2">Uncharacterized protein</fullName>
    </submittedName>
</protein>
<proteinExistence type="predicted"/>
<sequence length="338" mass="37621">MTHTPAKQTKQTNIPNHSQPISSQNHGSISVATQPFCWCTNVFGCHLRASPAYYFSLQLNAHTYCNTYLLGAPPLGAPPPPPALPFPLRPRFPLTMGKAGSPMAKSGVAISCCLWRLLQFKHQRDTQSGMSDVQWNRLEDSRPDAVNALTATNTAPEDVSLGLPSDFPRADHHKLGITSHALIERELRIGQAHDALKKLRTMLGLKSFLVRRKRQNPGYTVSTRAESEIKKADGHMKKWRKVYEGAWNALERLRGDGRVPDGERAWRELRPLTYGDCVMLSDWMADQAYWKQLGEKETAEATLWGKGPKELSWIWKIELDLSGETDDVAGAVAGAVEG</sequence>
<organism evidence="2 3">
    <name type="scientific">Sphaerobolus stellatus (strain SS14)</name>
    <dbReference type="NCBI Taxonomy" id="990650"/>
    <lineage>
        <taxon>Eukaryota</taxon>
        <taxon>Fungi</taxon>
        <taxon>Dikarya</taxon>
        <taxon>Basidiomycota</taxon>
        <taxon>Agaricomycotina</taxon>
        <taxon>Agaricomycetes</taxon>
        <taxon>Phallomycetidae</taxon>
        <taxon>Geastrales</taxon>
        <taxon>Sphaerobolaceae</taxon>
        <taxon>Sphaerobolus</taxon>
    </lineage>
</organism>
<evidence type="ECO:0000256" key="1">
    <source>
        <dbReference type="SAM" id="MobiDB-lite"/>
    </source>
</evidence>
<evidence type="ECO:0000313" key="3">
    <source>
        <dbReference type="Proteomes" id="UP000054279"/>
    </source>
</evidence>
<dbReference type="EMBL" id="KN838158">
    <property type="protein sequence ID" value="KIJ22514.1"/>
    <property type="molecule type" value="Genomic_DNA"/>
</dbReference>
<reference evidence="2 3" key="1">
    <citation type="submission" date="2014-06" db="EMBL/GenBank/DDBJ databases">
        <title>Evolutionary Origins and Diversification of the Mycorrhizal Mutualists.</title>
        <authorList>
            <consortium name="DOE Joint Genome Institute"/>
            <consortium name="Mycorrhizal Genomics Consortium"/>
            <person name="Kohler A."/>
            <person name="Kuo A."/>
            <person name="Nagy L.G."/>
            <person name="Floudas D."/>
            <person name="Copeland A."/>
            <person name="Barry K.W."/>
            <person name="Cichocki N."/>
            <person name="Veneault-Fourrey C."/>
            <person name="LaButti K."/>
            <person name="Lindquist E.A."/>
            <person name="Lipzen A."/>
            <person name="Lundell T."/>
            <person name="Morin E."/>
            <person name="Murat C."/>
            <person name="Riley R."/>
            <person name="Ohm R."/>
            <person name="Sun H."/>
            <person name="Tunlid A."/>
            <person name="Henrissat B."/>
            <person name="Grigoriev I.V."/>
            <person name="Hibbett D.S."/>
            <person name="Martin F."/>
        </authorList>
    </citation>
    <scope>NUCLEOTIDE SEQUENCE [LARGE SCALE GENOMIC DNA]</scope>
    <source>
        <strain evidence="2 3">SS14</strain>
    </source>
</reference>
<evidence type="ECO:0000313" key="2">
    <source>
        <dbReference type="EMBL" id="KIJ22514.1"/>
    </source>
</evidence>